<dbReference type="PRINTS" id="PR00040">
    <property type="entry name" value="HTHMERR"/>
</dbReference>
<evidence type="ECO:0000313" key="6">
    <source>
        <dbReference type="Proteomes" id="UP001595615"/>
    </source>
</evidence>
<keyword evidence="1" id="KW-0805">Transcription regulation</keyword>
<dbReference type="Pfam" id="PF00376">
    <property type="entry name" value="MerR"/>
    <property type="match status" value="1"/>
</dbReference>
<keyword evidence="3" id="KW-0804">Transcription</keyword>
<keyword evidence="6" id="KW-1185">Reference proteome</keyword>
<name>A0ABV7X569_9SPHN</name>
<reference evidence="6" key="1">
    <citation type="journal article" date="2019" name="Int. J. Syst. Evol. Microbiol.">
        <title>The Global Catalogue of Microorganisms (GCM) 10K type strain sequencing project: providing services to taxonomists for standard genome sequencing and annotation.</title>
        <authorList>
            <consortium name="The Broad Institute Genomics Platform"/>
            <consortium name="The Broad Institute Genome Sequencing Center for Infectious Disease"/>
            <person name="Wu L."/>
            <person name="Ma J."/>
        </authorList>
    </citation>
    <scope>NUCLEOTIDE SEQUENCE [LARGE SCALE GENOMIC DNA]</scope>
    <source>
        <strain evidence="6">KCTC 42644</strain>
    </source>
</reference>
<dbReference type="SMART" id="SM00422">
    <property type="entry name" value="HTH_MERR"/>
    <property type="match status" value="1"/>
</dbReference>
<dbReference type="PANTHER" id="PTHR30204">
    <property type="entry name" value="REDOX-CYCLING DRUG-SENSING TRANSCRIPTIONAL ACTIVATOR SOXR"/>
    <property type="match status" value="1"/>
</dbReference>
<evidence type="ECO:0000256" key="2">
    <source>
        <dbReference type="ARBA" id="ARBA00023125"/>
    </source>
</evidence>
<dbReference type="InterPro" id="IPR047057">
    <property type="entry name" value="MerR_fam"/>
</dbReference>
<proteinExistence type="predicted"/>
<dbReference type="RefSeq" id="WP_380855391.1">
    <property type="nucleotide sequence ID" value="NZ_JBHRXV010000001.1"/>
</dbReference>
<evidence type="ECO:0000256" key="1">
    <source>
        <dbReference type="ARBA" id="ARBA00023015"/>
    </source>
</evidence>
<dbReference type="CDD" id="cd04785">
    <property type="entry name" value="HTH_CadR-PbrR-like"/>
    <property type="match status" value="1"/>
</dbReference>
<accession>A0ABV7X569</accession>
<comment type="caution">
    <text evidence="5">The sequence shown here is derived from an EMBL/GenBank/DDBJ whole genome shotgun (WGS) entry which is preliminary data.</text>
</comment>
<feature type="domain" description="HTH merR-type" evidence="4">
    <location>
        <begin position="6"/>
        <end position="75"/>
    </location>
</feature>
<dbReference type="InterPro" id="IPR015358">
    <property type="entry name" value="Tscrpt_reg_MerR_DNA-bd"/>
</dbReference>
<evidence type="ECO:0000256" key="3">
    <source>
        <dbReference type="ARBA" id="ARBA00023163"/>
    </source>
</evidence>
<dbReference type="PROSITE" id="PS50937">
    <property type="entry name" value="HTH_MERR_2"/>
    <property type="match status" value="1"/>
</dbReference>
<organism evidence="5 6">
    <name type="scientific">Sphingoaurantiacus capsulatus</name>
    <dbReference type="NCBI Taxonomy" id="1771310"/>
    <lineage>
        <taxon>Bacteria</taxon>
        <taxon>Pseudomonadati</taxon>
        <taxon>Pseudomonadota</taxon>
        <taxon>Alphaproteobacteria</taxon>
        <taxon>Sphingomonadales</taxon>
        <taxon>Sphingosinicellaceae</taxon>
        <taxon>Sphingoaurantiacus</taxon>
    </lineage>
</organism>
<dbReference type="Gene3D" id="1.10.1660.10">
    <property type="match status" value="1"/>
</dbReference>
<dbReference type="SUPFAM" id="SSF46955">
    <property type="entry name" value="Putative DNA-binding domain"/>
    <property type="match status" value="1"/>
</dbReference>
<dbReference type="Proteomes" id="UP001595615">
    <property type="component" value="Unassembled WGS sequence"/>
</dbReference>
<dbReference type="EMBL" id="JBHRXV010000001">
    <property type="protein sequence ID" value="MFC3711111.1"/>
    <property type="molecule type" value="Genomic_DNA"/>
</dbReference>
<dbReference type="PANTHER" id="PTHR30204:SF92">
    <property type="entry name" value="HTH-TYPE TRANSCRIPTIONAL REGULATOR ZNTR"/>
    <property type="match status" value="1"/>
</dbReference>
<dbReference type="InterPro" id="IPR009061">
    <property type="entry name" value="DNA-bd_dom_put_sf"/>
</dbReference>
<evidence type="ECO:0000259" key="4">
    <source>
        <dbReference type="PROSITE" id="PS50937"/>
    </source>
</evidence>
<protein>
    <submittedName>
        <fullName evidence="5">Helix-turn-helix domain-containing protein</fullName>
    </submittedName>
</protein>
<dbReference type="InterPro" id="IPR000551">
    <property type="entry name" value="MerR-type_HTH_dom"/>
</dbReference>
<evidence type="ECO:0000313" key="5">
    <source>
        <dbReference type="EMBL" id="MFC3711111.1"/>
    </source>
</evidence>
<sequence>MRRGGDYRIGDLAREMGISVETVRYYERIGLMPPPARTESNYRSYAPLHLSRLNFIRHARSLGFEIGEIRSLLDLSAEPAADCATADRIATGHLAAVEAKIAGLTALRDELARFAGQCRGSGTAADCLVLEVLGDHGRCAGEHRA</sequence>
<dbReference type="Pfam" id="PF09278">
    <property type="entry name" value="MerR-DNA-bind"/>
    <property type="match status" value="1"/>
</dbReference>
<gene>
    <name evidence="5" type="ORF">ACFOMD_00920</name>
</gene>
<keyword evidence="2" id="KW-0238">DNA-binding</keyword>